<evidence type="ECO:0000313" key="14">
    <source>
        <dbReference type="Proteomes" id="UP000823388"/>
    </source>
</evidence>
<sequence length="487" mass="55074">MWNVLQLAGVDGFVLFTAIVRAAQTARRNKKTCRELAEQVERLGDLLRSLEEHPGTMGVMRQPETSAPLSCRRGGYVRGLCAGGSRASSLRDVQSRIAFFLQLFPIISHLDSTRLLVQGTEEDVVRTLANLSDPQDDDRIQNLSFSQLMNATNNFSFENQTEQGNNLFCACLFACRGQLYGNDVTIKKPSISSEGQQLPPIMSQYELFKNEVKILPKLQHNNIVKLKGFCAERSERVFVYEYMQNGSLEDVIFVRMRAGFIVDWPSRFRIIEGVAQGLRIIHRYLKPSNILLDSDMNPKISNFDLAKVLSPGMIEDTAACVVGSVGFIAPEYMTKGTFSVKSDVYSFGVMVLEIISGKRWTRSIQETNYRDLLTWAFKGRPYGGKLVQRFKGFMPPSLHGISFCSKALPKCLSFPARRRMLSQQREMMRCVRVALLCLQEKPERRPDMLEVTRMLSPGKARLPFPRRPGYARESPMYAGDRSTTTTP</sequence>
<dbReference type="SUPFAM" id="SSF56112">
    <property type="entry name" value="Protein kinase-like (PK-like)"/>
    <property type="match status" value="1"/>
</dbReference>
<keyword evidence="4" id="KW-0547">Nucleotide-binding</keyword>
<organism evidence="13 14">
    <name type="scientific">Panicum virgatum</name>
    <name type="common">Blackwell switchgrass</name>
    <dbReference type="NCBI Taxonomy" id="38727"/>
    <lineage>
        <taxon>Eukaryota</taxon>
        <taxon>Viridiplantae</taxon>
        <taxon>Streptophyta</taxon>
        <taxon>Embryophyta</taxon>
        <taxon>Tracheophyta</taxon>
        <taxon>Spermatophyta</taxon>
        <taxon>Magnoliopsida</taxon>
        <taxon>Liliopsida</taxon>
        <taxon>Poales</taxon>
        <taxon>Poaceae</taxon>
        <taxon>PACMAD clade</taxon>
        <taxon>Panicoideae</taxon>
        <taxon>Panicodae</taxon>
        <taxon>Paniceae</taxon>
        <taxon>Panicinae</taxon>
        <taxon>Panicum</taxon>
        <taxon>Panicum sect. Hiantes</taxon>
    </lineage>
</organism>
<name>A0A8T0VEM1_PANVG</name>
<keyword evidence="2" id="KW-0723">Serine/threonine-protein kinase</keyword>
<feature type="coiled-coil region" evidence="9">
    <location>
        <begin position="23"/>
        <end position="53"/>
    </location>
</feature>
<dbReference type="Pfam" id="PF00069">
    <property type="entry name" value="Pkinase"/>
    <property type="match status" value="1"/>
</dbReference>
<gene>
    <name evidence="13" type="ORF">PVAP13_2NG121506</name>
</gene>
<dbReference type="InterPro" id="IPR000719">
    <property type="entry name" value="Prot_kinase_dom"/>
</dbReference>
<dbReference type="Gene3D" id="3.30.200.20">
    <property type="entry name" value="Phosphorylase Kinase, domain 1"/>
    <property type="match status" value="1"/>
</dbReference>
<dbReference type="PANTHER" id="PTHR27002">
    <property type="entry name" value="RECEPTOR-LIKE SERINE/THREONINE-PROTEIN KINASE SD1-8"/>
    <property type="match status" value="1"/>
</dbReference>
<dbReference type="FunFam" id="1.10.510.10:FF:001023">
    <property type="entry name" value="Os07g0541700 protein"/>
    <property type="match status" value="1"/>
</dbReference>
<feature type="domain" description="Protein kinase" evidence="12">
    <location>
        <begin position="157"/>
        <end position="465"/>
    </location>
</feature>
<keyword evidence="11" id="KW-0732">Signal</keyword>
<keyword evidence="9" id="KW-0175">Coiled coil</keyword>
<evidence type="ECO:0000313" key="13">
    <source>
        <dbReference type="EMBL" id="KAG2632895.1"/>
    </source>
</evidence>
<evidence type="ECO:0000256" key="1">
    <source>
        <dbReference type="ARBA" id="ARBA00012513"/>
    </source>
</evidence>
<evidence type="ECO:0000256" key="11">
    <source>
        <dbReference type="SAM" id="SignalP"/>
    </source>
</evidence>
<dbReference type="CDD" id="cd21037">
    <property type="entry name" value="MLKL_NTD"/>
    <property type="match status" value="1"/>
</dbReference>
<keyword evidence="5" id="KW-0418">Kinase</keyword>
<feature type="signal peptide" evidence="11">
    <location>
        <begin position="1"/>
        <end position="22"/>
    </location>
</feature>
<reference evidence="13" key="1">
    <citation type="submission" date="2020-05" db="EMBL/GenBank/DDBJ databases">
        <title>WGS assembly of Panicum virgatum.</title>
        <authorList>
            <person name="Lovell J.T."/>
            <person name="Jenkins J."/>
            <person name="Shu S."/>
            <person name="Juenger T.E."/>
            <person name="Schmutz J."/>
        </authorList>
    </citation>
    <scope>NUCLEOTIDE SEQUENCE</scope>
    <source>
        <strain evidence="13">AP13</strain>
    </source>
</reference>
<dbReference type="Proteomes" id="UP000823388">
    <property type="component" value="Chromosome 2N"/>
</dbReference>
<evidence type="ECO:0000256" key="6">
    <source>
        <dbReference type="ARBA" id="ARBA00022840"/>
    </source>
</evidence>
<dbReference type="InterPro" id="IPR059179">
    <property type="entry name" value="MLKL-like_MCAfunc"/>
</dbReference>
<dbReference type="EMBL" id="CM029040">
    <property type="protein sequence ID" value="KAG2632895.1"/>
    <property type="molecule type" value="Genomic_DNA"/>
</dbReference>
<dbReference type="Gene3D" id="1.20.930.20">
    <property type="entry name" value="Adaptor protein Cbl, N-terminal domain"/>
    <property type="match status" value="1"/>
</dbReference>
<keyword evidence="14" id="KW-1185">Reference proteome</keyword>
<comment type="caution">
    <text evidence="13">The sequence shown here is derived from an EMBL/GenBank/DDBJ whole genome shotgun (WGS) entry which is preliminary data.</text>
</comment>
<feature type="chain" id="PRO_5035712495" description="non-specific serine/threonine protein kinase" evidence="11">
    <location>
        <begin position="23"/>
        <end position="487"/>
    </location>
</feature>
<evidence type="ECO:0000256" key="2">
    <source>
        <dbReference type="ARBA" id="ARBA00022527"/>
    </source>
</evidence>
<evidence type="ECO:0000256" key="3">
    <source>
        <dbReference type="ARBA" id="ARBA00022679"/>
    </source>
</evidence>
<dbReference type="InterPro" id="IPR036537">
    <property type="entry name" value="Adaptor_Cbl_N_dom_sf"/>
</dbReference>
<dbReference type="GO" id="GO:0005886">
    <property type="term" value="C:plasma membrane"/>
    <property type="evidence" value="ECO:0007669"/>
    <property type="project" value="TreeGrafter"/>
</dbReference>
<dbReference type="GO" id="GO:0005524">
    <property type="term" value="F:ATP binding"/>
    <property type="evidence" value="ECO:0007669"/>
    <property type="project" value="UniProtKB-KW"/>
</dbReference>
<evidence type="ECO:0000256" key="7">
    <source>
        <dbReference type="ARBA" id="ARBA00047899"/>
    </source>
</evidence>
<dbReference type="GO" id="GO:0004674">
    <property type="term" value="F:protein serine/threonine kinase activity"/>
    <property type="evidence" value="ECO:0007669"/>
    <property type="project" value="UniProtKB-KW"/>
</dbReference>
<comment type="catalytic activity">
    <reaction evidence="8">
        <text>L-seryl-[protein] + ATP = O-phospho-L-seryl-[protein] + ADP + H(+)</text>
        <dbReference type="Rhea" id="RHEA:17989"/>
        <dbReference type="Rhea" id="RHEA-COMP:9863"/>
        <dbReference type="Rhea" id="RHEA-COMP:11604"/>
        <dbReference type="ChEBI" id="CHEBI:15378"/>
        <dbReference type="ChEBI" id="CHEBI:29999"/>
        <dbReference type="ChEBI" id="CHEBI:30616"/>
        <dbReference type="ChEBI" id="CHEBI:83421"/>
        <dbReference type="ChEBI" id="CHEBI:456216"/>
        <dbReference type="EC" id="2.7.11.1"/>
    </reaction>
</comment>
<dbReference type="EC" id="2.7.11.1" evidence="1"/>
<dbReference type="GO" id="GO:0007166">
    <property type="term" value="P:cell surface receptor signaling pathway"/>
    <property type="evidence" value="ECO:0007669"/>
    <property type="project" value="InterPro"/>
</dbReference>
<keyword evidence="3" id="KW-0808">Transferase</keyword>
<dbReference type="Gene3D" id="1.10.510.10">
    <property type="entry name" value="Transferase(Phosphotransferase) domain 1"/>
    <property type="match status" value="1"/>
</dbReference>
<proteinExistence type="predicted"/>
<protein>
    <recommendedName>
        <fullName evidence="1">non-specific serine/threonine protein kinase</fullName>
        <ecNumber evidence="1">2.7.11.1</ecNumber>
    </recommendedName>
</protein>
<dbReference type="PANTHER" id="PTHR27002:SF883">
    <property type="entry name" value="PROTEIN KINASE DOMAIN-CONTAINING PROTEIN"/>
    <property type="match status" value="1"/>
</dbReference>
<accession>A0A8T0VEM1</accession>
<evidence type="ECO:0000256" key="9">
    <source>
        <dbReference type="SAM" id="Coils"/>
    </source>
</evidence>
<evidence type="ECO:0000259" key="12">
    <source>
        <dbReference type="PROSITE" id="PS50011"/>
    </source>
</evidence>
<evidence type="ECO:0000256" key="10">
    <source>
        <dbReference type="SAM" id="MobiDB-lite"/>
    </source>
</evidence>
<evidence type="ECO:0000256" key="8">
    <source>
        <dbReference type="ARBA" id="ARBA00048679"/>
    </source>
</evidence>
<dbReference type="InterPro" id="IPR011009">
    <property type="entry name" value="Kinase-like_dom_sf"/>
</dbReference>
<evidence type="ECO:0000256" key="4">
    <source>
        <dbReference type="ARBA" id="ARBA00022741"/>
    </source>
</evidence>
<dbReference type="AlphaFoldDB" id="A0A8T0VEM1"/>
<evidence type="ECO:0000256" key="5">
    <source>
        <dbReference type="ARBA" id="ARBA00022777"/>
    </source>
</evidence>
<keyword evidence="6" id="KW-0067">ATP-binding</keyword>
<comment type="catalytic activity">
    <reaction evidence="7">
        <text>L-threonyl-[protein] + ATP = O-phospho-L-threonyl-[protein] + ADP + H(+)</text>
        <dbReference type="Rhea" id="RHEA:46608"/>
        <dbReference type="Rhea" id="RHEA-COMP:11060"/>
        <dbReference type="Rhea" id="RHEA-COMP:11605"/>
        <dbReference type="ChEBI" id="CHEBI:15378"/>
        <dbReference type="ChEBI" id="CHEBI:30013"/>
        <dbReference type="ChEBI" id="CHEBI:30616"/>
        <dbReference type="ChEBI" id="CHEBI:61977"/>
        <dbReference type="ChEBI" id="CHEBI:456216"/>
        <dbReference type="EC" id="2.7.11.1"/>
    </reaction>
</comment>
<dbReference type="PROSITE" id="PS50011">
    <property type="entry name" value="PROTEIN_KINASE_DOM"/>
    <property type="match status" value="1"/>
</dbReference>
<feature type="region of interest" description="Disordered" evidence="10">
    <location>
        <begin position="460"/>
        <end position="487"/>
    </location>
</feature>